<evidence type="ECO:0000313" key="3">
    <source>
        <dbReference type="EMBL" id="MFC5511423.1"/>
    </source>
</evidence>
<dbReference type="GO" id="GO:0016787">
    <property type="term" value="F:hydrolase activity"/>
    <property type="evidence" value="ECO:0007669"/>
    <property type="project" value="UniProtKB-KW"/>
</dbReference>
<keyword evidence="1" id="KW-0812">Transmembrane</keyword>
<reference evidence="4" key="1">
    <citation type="journal article" date="2019" name="Int. J. Syst. Evol. Microbiol.">
        <title>The Global Catalogue of Microorganisms (GCM) 10K type strain sequencing project: providing services to taxonomists for standard genome sequencing and annotation.</title>
        <authorList>
            <consortium name="The Broad Institute Genomics Platform"/>
            <consortium name="The Broad Institute Genome Sequencing Center for Infectious Disease"/>
            <person name="Wu L."/>
            <person name="Ma J."/>
        </authorList>
    </citation>
    <scope>NUCLEOTIDE SEQUENCE [LARGE SCALE GENOMIC DNA]</scope>
    <source>
        <strain evidence="4">CCUG 38813</strain>
    </source>
</reference>
<feature type="transmembrane region" description="Helical" evidence="1">
    <location>
        <begin position="151"/>
        <end position="170"/>
    </location>
</feature>
<dbReference type="InterPro" id="IPR003675">
    <property type="entry name" value="Rce1/LyrA-like_dom"/>
</dbReference>
<feature type="transmembrane region" description="Helical" evidence="1">
    <location>
        <begin position="119"/>
        <end position="139"/>
    </location>
</feature>
<protein>
    <submittedName>
        <fullName evidence="3">CPBP family intramembrane glutamic endopeptidase</fullName>
        <ecNumber evidence="3">3.4.-.-</ecNumber>
    </submittedName>
</protein>
<keyword evidence="1" id="KW-0472">Membrane</keyword>
<dbReference type="RefSeq" id="WP_379720029.1">
    <property type="nucleotide sequence ID" value="NZ_JBHSMS010000034.1"/>
</dbReference>
<keyword evidence="3" id="KW-0378">Hydrolase</keyword>
<feature type="domain" description="CAAX prenyl protease 2/Lysostaphin resistance protein A-like" evidence="2">
    <location>
        <begin position="105"/>
        <end position="188"/>
    </location>
</feature>
<keyword evidence="4" id="KW-1185">Reference proteome</keyword>
<accession>A0ABW0PGJ8</accession>
<feature type="transmembrane region" description="Helical" evidence="1">
    <location>
        <begin position="54"/>
        <end position="76"/>
    </location>
</feature>
<sequence>MPQAPTPPQSQSQPPRAPIRLSAQVLTCVVFCLVALLIIFVAQEEPQSVLRGPLATGAQLLVGLGLAVLAALGSYVSFRMTSQSEATRNTITAYGRLDLSGFNPVWISLAAAIGEELLFRAALQPLLGVWITSAIFLVTHTPVYQFRRRDGATLVQAAGVFGASVALGFIYQYAGLLAAVMMHAALDVVGLYVVRNALRANT</sequence>
<comment type="caution">
    <text evidence="3">The sequence shown here is derived from an EMBL/GenBank/DDBJ whole genome shotgun (WGS) entry which is preliminary data.</text>
</comment>
<feature type="transmembrane region" description="Helical" evidence="1">
    <location>
        <begin position="21"/>
        <end position="42"/>
    </location>
</feature>
<dbReference type="EMBL" id="JBHSMS010000034">
    <property type="protein sequence ID" value="MFC5511423.1"/>
    <property type="molecule type" value="Genomic_DNA"/>
</dbReference>
<dbReference type="EC" id="3.4.-.-" evidence="3"/>
<evidence type="ECO:0000313" key="4">
    <source>
        <dbReference type="Proteomes" id="UP001596031"/>
    </source>
</evidence>
<keyword evidence="1" id="KW-1133">Transmembrane helix</keyword>
<name>A0ABW0PGJ8_9BURK</name>
<gene>
    <name evidence="3" type="ORF">ACFPOU_09840</name>
</gene>
<feature type="transmembrane region" description="Helical" evidence="1">
    <location>
        <begin position="176"/>
        <end position="194"/>
    </location>
</feature>
<evidence type="ECO:0000256" key="1">
    <source>
        <dbReference type="SAM" id="Phobius"/>
    </source>
</evidence>
<dbReference type="Pfam" id="PF02517">
    <property type="entry name" value="Rce1-like"/>
    <property type="match status" value="1"/>
</dbReference>
<evidence type="ECO:0000259" key="2">
    <source>
        <dbReference type="Pfam" id="PF02517"/>
    </source>
</evidence>
<organism evidence="3 4">
    <name type="scientific">Massilia jejuensis</name>
    <dbReference type="NCBI Taxonomy" id="648894"/>
    <lineage>
        <taxon>Bacteria</taxon>
        <taxon>Pseudomonadati</taxon>
        <taxon>Pseudomonadota</taxon>
        <taxon>Betaproteobacteria</taxon>
        <taxon>Burkholderiales</taxon>
        <taxon>Oxalobacteraceae</taxon>
        <taxon>Telluria group</taxon>
        <taxon>Massilia</taxon>
    </lineage>
</organism>
<feature type="transmembrane region" description="Helical" evidence="1">
    <location>
        <begin position="97"/>
        <end position="113"/>
    </location>
</feature>
<proteinExistence type="predicted"/>
<dbReference type="Proteomes" id="UP001596031">
    <property type="component" value="Unassembled WGS sequence"/>
</dbReference>